<protein>
    <submittedName>
        <fullName evidence="1">Uncharacterized protein</fullName>
    </submittedName>
</protein>
<dbReference type="RefSeq" id="WP_184834251.1">
    <property type="nucleotide sequence ID" value="NZ_JACHMN010000002.1"/>
</dbReference>
<accession>A0A841BLY0</accession>
<comment type="caution">
    <text evidence="1">The sequence shown here is derived from an EMBL/GenBank/DDBJ whole genome shotgun (WGS) entry which is preliminary data.</text>
</comment>
<dbReference type="EMBL" id="JACHMN010000002">
    <property type="protein sequence ID" value="MBB5868368.1"/>
    <property type="molecule type" value="Genomic_DNA"/>
</dbReference>
<proteinExistence type="predicted"/>
<evidence type="ECO:0000313" key="1">
    <source>
        <dbReference type="EMBL" id="MBB5868368.1"/>
    </source>
</evidence>
<evidence type="ECO:0000313" key="2">
    <source>
        <dbReference type="Proteomes" id="UP000587527"/>
    </source>
</evidence>
<reference evidence="1 2" key="1">
    <citation type="submission" date="2020-08" db="EMBL/GenBank/DDBJ databases">
        <title>Sequencing the genomes of 1000 actinobacteria strains.</title>
        <authorList>
            <person name="Klenk H.-P."/>
        </authorList>
    </citation>
    <scope>NUCLEOTIDE SEQUENCE [LARGE SCALE GENOMIC DNA]</scope>
    <source>
        <strain evidence="1 2">DSM 45362</strain>
    </source>
</reference>
<dbReference type="AlphaFoldDB" id="A0A841BLY0"/>
<organism evidence="1 2">
    <name type="scientific">Allocatelliglobosispora scoriae</name>
    <dbReference type="NCBI Taxonomy" id="643052"/>
    <lineage>
        <taxon>Bacteria</taxon>
        <taxon>Bacillati</taxon>
        <taxon>Actinomycetota</taxon>
        <taxon>Actinomycetes</taxon>
        <taxon>Micromonosporales</taxon>
        <taxon>Micromonosporaceae</taxon>
        <taxon>Allocatelliglobosispora</taxon>
    </lineage>
</organism>
<sequence length="59" mass="5900">MGLAECDARLVDGGLAGETVSGVPRCVVSSVVAATSLRDRNSAVAWPTRGSPVNNQGSG</sequence>
<keyword evidence="2" id="KW-1185">Reference proteome</keyword>
<name>A0A841BLY0_9ACTN</name>
<gene>
    <name evidence="1" type="ORF">F4553_001747</name>
</gene>
<dbReference type="Proteomes" id="UP000587527">
    <property type="component" value="Unassembled WGS sequence"/>
</dbReference>